<dbReference type="Proteomes" id="UP001154078">
    <property type="component" value="Chromosome 3"/>
</dbReference>
<name>A0A9P0FH72_BRAAE</name>
<evidence type="ECO:0000313" key="2">
    <source>
        <dbReference type="EMBL" id="CAH0553964.1"/>
    </source>
</evidence>
<keyword evidence="3" id="KW-1185">Reference proteome</keyword>
<dbReference type="AlphaFoldDB" id="A0A9P0FH72"/>
<evidence type="ECO:0000313" key="3">
    <source>
        <dbReference type="Proteomes" id="UP001154078"/>
    </source>
</evidence>
<dbReference type="EMBL" id="OV121134">
    <property type="protein sequence ID" value="CAH0553964.1"/>
    <property type="molecule type" value="Genomic_DNA"/>
</dbReference>
<feature type="domain" description="Reverse transcriptase" evidence="1">
    <location>
        <begin position="1"/>
        <end position="125"/>
    </location>
</feature>
<reference evidence="2" key="1">
    <citation type="submission" date="2021-12" db="EMBL/GenBank/DDBJ databases">
        <authorList>
            <person name="King R."/>
        </authorList>
    </citation>
    <scope>NUCLEOTIDE SEQUENCE</scope>
</reference>
<dbReference type="OrthoDB" id="6776488at2759"/>
<evidence type="ECO:0000259" key="1">
    <source>
        <dbReference type="PROSITE" id="PS50878"/>
    </source>
</evidence>
<dbReference type="PROSITE" id="PS50878">
    <property type="entry name" value="RT_POL"/>
    <property type="match status" value="1"/>
</dbReference>
<protein>
    <recommendedName>
        <fullName evidence="1">Reverse transcriptase domain-containing protein</fullName>
    </recommendedName>
</protein>
<accession>A0A9P0FH72</accession>
<proteinExistence type="predicted"/>
<gene>
    <name evidence="2" type="ORF">MELIAE_LOCUS5840</name>
</gene>
<sequence length="180" mass="20833">MLQISKGVPQGSILGPFLFSIFTADLNKVHQYADDTQIYKSALPVNIDEVIAEINEDLILLMLTENGSKRKDFTYADQGPWNQEKRNFIDLIMKLRKLEEEKKLDKDLLHNKIKECSTAHLGVSIDWSVETVEKSVFQKESPMWTIHKLNKSIMVGVTSYHNWIYCISNGMDVENMKIYY</sequence>
<dbReference type="InterPro" id="IPR000477">
    <property type="entry name" value="RT_dom"/>
</dbReference>
<organism evidence="2 3">
    <name type="scientific">Brassicogethes aeneus</name>
    <name type="common">Rape pollen beetle</name>
    <name type="synonym">Meligethes aeneus</name>
    <dbReference type="NCBI Taxonomy" id="1431903"/>
    <lineage>
        <taxon>Eukaryota</taxon>
        <taxon>Metazoa</taxon>
        <taxon>Ecdysozoa</taxon>
        <taxon>Arthropoda</taxon>
        <taxon>Hexapoda</taxon>
        <taxon>Insecta</taxon>
        <taxon>Pterygota</taxon>
        <taxon>Neoptera</taxon>
        <taxon>Endopterygota</taxon>
        <taxon>Coleoptera</taxon>
        <taxon>Polyphaga</taxon>
        <taxon>Cucujiformia</taxon>
        <taxon>Nitidulidae</taxon>
        <taxon>Meligethinae</taxon>
        <taxon>Brassicogethes</taxon>
    </lineage>
</organism>